<evidence type="ECO:0000313" key="4">
    <source>
        <dbReference type="Proteomes" id="UP000008743"/>
    </source>
</evidence>
<dbReference type="PROSITE" id="PS50005">
    <property type="entry name" value="TPR"/>
    <property type="match status" value="1"/>
</dbReference>
<reference evidence="4" key="1">
    <citation type="submission" date="2011-02" db="EMBL/GenBank/DDBJ databases">
        <title>The Genome Sequence of Capsaspora owczarzaki ATCC 30864.</title>
        <authorList>
            <person name="Russ C."/>
            <person name="Cuomo C."/>
            <person name="Burger G."/>
            <person name="Gray M.W."/>
            <person name="Holland P.W.H."/>
            <person name="King N."/>
            <person name="Lang F.B.F."/>
            <person name="Roger A.J."/>
            <person name="Ruiz-Trillo I."/>
            <person name="Young S.K."/>
            <person name="Zeng Q."/>
            <person name="Gargeya S."/>
            <person name="Alvarado L."/>
            <person name="Berlin A."/>
            <person name="Chapman S.B."/>
            <person name="Chen Z."/>
            <person name="Freedman E."/>
            <person name="Gellesch M."/>
            <person name="Goldberg J."/>
            <person name="Griggs A."/>
            <person name="Gujja S."/>
            <person name="Heilman E."/>
            <person name="Heiman D."/>
            <person name="Howarth C."/>
            <person name="Mehta T."/>
            <person name="Neiman D."/>
            <person name="Pearson M."/>
            <person name="Roberts A."/>
            <person name="Saif S."/>
            <person name="Shea T."/>
            <person name="Shenoy N."/>
            <person name="Sisk P."/>
            <person name="Stolte C."/>
            <person name="Sykes S."/>
            <person name="White J."/>
            <person name="Yandava C."/>
            <person name="Haas B."/>
            <person name="Nusbaum C."/>
            <person name="Birren B."/>
        </authorList>
    </citation>
    <scope>NUCLEOTIDE SEQUENCE</scope>
    <source>
        <strain evidence="4">ATCC 30864</strain>
    </source>
</reference>
<dbReference type="RefSeq" id="XP_004344256.1">
    <property type="nucleotide sequence ID" value="XM_004344206.2"/>
</dbReference>
<protein>
    <submittedName>
        <fullName evidence="3">Uncharacterized protein</fullName>
    </submittedName>
</protein>
<dbReference type="SUPFAM" id="SSF48371">
    <property type="entry name" value="ARM repeat"/>
    <property type="match status" value="1"/>
</dbReference>
<dbReference type="SUPFAM" id="SSF48452">
    <property type="entry name" value="TPR-like"/>
    <property type="match status" value="1"/>
</dbReference>
<keyword evidence="1" id="KW-0802">TPR repeat</keyword>
<accession>A0A0D2VXC3</accession>
<dbReference type="InParanoid" id="A0A0D2VXC3"/>
<dbReference type="EMBL" id="KE346371">
    <property type="protein sequence ID" value="KJE96292.1"/>
    <property type="molecule type" value="Genomic_DNA"/>
</dbReference>
<dbReference type="InterPro" id="IPR011990">
    <property type="entry name" value="TPR-like_helical_dom_sf"/>
</dbReference>
<feature type="compositionally biased region" description="Polar residues" evidence="2">
    <location>
        <begin position="1"/>
        <end position="10"/>
    </location>
</feature>
<dbReference type="Proteomes" id="UP000008743">
    <property type="component" value="Unassembled WGS sequence"/>
</dbReference>
<feature type="compositionally biased region" description="Acidic residues" evidence="2">
    <location>
        <begin position="443"/>
        <end position="485"/>
    </location>
</feature>
<gene>
    <name evidence="3" type="ORF">CAOG_006635</name>
</gene>
<feature type="compositionally biased region" description="Low complexity" evidence="2">
    <location>
        <begin position="33"/>
        <end position="55"/>
    </location>
</feature>
<proteinExistence type="predicted"/>
<dbReference type="InterPro" id="IPR019734">
    <property type="entry name" value="TPR_rpt"/>
</dbReference>
<name>A0A0D2VXC3_CAPO3</name>
<feature type="region of interest" description="Disordered" evidence="2">
    <location>
        <begin position="1"/>
        <end position="55"/>
    </location>
</feature>
<keyword evidence="4" id="KW-1185">Reference proteome</keyword>
<dbReference type="Gene3D" id="1.25.40.10">
    <property type="entry name" value="Tetratricopeptide repeat domain"/>
    <property type="match status" value="1"/>
</dbReference>
<evidence type="ECO:0000256" key="1">
    <source>
        <dbReference type="PROSITE-ProRule" id="PRU00339"/>
    </source>
</evidence>
<sequence>MSSTKSSSRPTGLRSKRTHSDVAAAELLDERAATALTTTTTTTTSGGSSGNGAVSKVARTSSDADAAAAAAAVVAVSHATSSHAAASRATNGHSADHDEAASDANHADVAVNVADGDSDGIALFKTAMAELAAGATDVAMKLLQGATHELHGEIQESEAGVPDATPITYKHYFYLGLCWSQLAGLLGEQRYFDDAISHFEHALQLNPEDQASMQGLSQTLVHKAIADEESLLQAPSHSKEQRDMVLVRRAFDIVDGLYARPGKTPATSVPDHATAMTRKTATVNDVSFLEEFASALHHYSTYLPVEEREEIALKSRDIASVALDLDGNRLSLLTIMGQALTDAGLAHVEAEDADSAAGHLTEAVKCFTRGLALCSTNAEKARLERHLMNTSVHMADVCPDEEFDAWRARALEHLSNANSLVPGTVPKQTALEVQQLMTADMSGDQDDEDEAEDEEDEEEEEEEDDDDDEEEDEADDDEDEDEEEEAPRKSAARGGRGKAATRGKSTRGRK</sequence>
<feature type="compositionally biased region" description="Basic residues" evidence="2">
    <location>
        <begin position="495"/>
        <end position="510"/>
    </location>
</feature>
<feature type="repeat" description="TPR" evidence="1">
    <location>
        <begin position="176"/>
        <end position="209"/>
    </location>
</feature>
<evidence type="ECO:0000313" key="3">
    <source>
        <dbReference type="EMBL" id="KJE96292.1"/>
    </source>
</evidence>
<dbReference type="InterPro" id="IPR016024">
    <property type="entry name" value="ARM-type_fold"/>
</dbReference>
<feature type="region of interest" description="Disordered" evidence="2">
    <location>
        <begin position="439"/>
        <end position="510"/>
    </location>
</feature>
<evidence type="ECO:0000256" key="2">
    <source>
        <dbReference type="SAM" id="MobiDB-lite"/>
    </source>
</evidence>
<organism evidence="3 4">
    <name type="scientific">Capsaspora owczarzaki (strain ATCC 30864)</name>
    <dbReference type="NCBI Taxonomy" id="595528"/>
    <lineage>
        <taxon>Eukaryota</taxon>
        <taxon>Filasterea</taxon>
        <taxon>Capsaspora</taxon>
    </lineage>
</organism>
<dbReference type="AlphaFoldDB" id="A0A0D2VXC3"/>